<feature type="compositionally biased region" description="Polar residues" evidence="1">
    <location>
        <begin position="429"/>
        <end position="444"/>
    </location>
</feature>
<proteinExistence type="predicted"/>
<dbReference type="InterPro" id="IPR013783">
    <property type="entry name" value="Ig-like_fold"/>
</dbReference>
<dbReference type="SUPFAM" id="SSF49299">
    <property type="entry name" value="PKD domain"/>
    <property type="match status" value="1"/>
</dbReference>
<dbReference type="RefSeq" id="WP_207691632.1">
    <property type="nucleotide sequence ID" value="NZ_CP061799.1"/>
</dbReference>
<dbReference type="AlphaFoldDB" id="A0A975GG67"/>
<dbReference type="EMBL" id="CP061799">
    <property type="protein sequence ID" value="QTA79933.1"/>
    <property type="molecule type" value="Genomic_DNA"/>
</dbReference>
<accession>A0A975GG67</accession>
<evidence type="ECO:0000256" key="2">
    <source>
        <dbReference type="SAM" id="SignalP"/>
    </source>
</evidence>
<feature type="compositionally biased region" description="Low complexity" evidence="1">
    <location>
        <begin position="451"/>
        <end position="462"/>
    </location>
</feature>
<dbReference type="Proteomes" id="UP000663720">
    <property type="component" value="Chromosome"/>
</dbReference>
<dbReference type="PANTHER" id="PTHR46182:SF2">
    <property type="entry name" value="FI19480P1"/>
    <property type="match status" value="1"/>
</dbReference>
<gene>
    <name evidence="3" type="ORF">dnl_22150</name>
</gene>
<dbReference type="InterPro" id="IPR029865">
    <property type="entry name" value="KIAA0319-like"/>
</dbReference>
<dbReference type="KEGG" id="dli:dnl_22150"/>
<evidence type="ECO:0000256" key="1">
    <source>
        <dbReference type="SAM" id="MobiDB-lite"/>
    </source>
</evidence>
<dbReference type="Pfam" id="PF22352">
    <property type="entry name" value="K319L-like_PKD"/>
    <property type="match status" value="6"/>
</dbReference>
<dbReference type="GO" id="GO:0016020">
    <property type="term" value="C:membrane"/>
    <property type="evidence" value="ECO:0007669"/>
    <property type="project" value="TreeGrafter"/>
</dbReference>
<feature type="region of interest" description="Disordered" evidence="1">
    <location>
        <begin position="429"/>
        <end position="462"/>
    </location>
</feature>
<protein>
    <submittedName>
        <fullName evidence="3">Immunoglobulin-like fold-containing</fullName>
    </submittedName>
</protein>
<dbReference type="GO" id="GO:0031410">
    <property type="term" value="C:cytoplasmic vesicle"/>
    <property type="evidence" value="ECO:0007669"/>
    <property type="project" value="TreeGrafter"/>
</dbReference>
<keyword evidence="2" id="KW-0732">Signal</keyword>
<dbReference type="Gene3D" id="2.60.40.10">
    <property type="entry name" value="Immunoglobulins"/>
    <property type="match status" value="6"/>
</dbReference>
<organism evidence="3 4">
    <name type="scientific">Desulfonema limicola</name>
    <dbReference type="NCBI Taxonomy" id="45656"/>
    <lineage>
        <taxon>Bacteria</taxon>
        <taxon>Pseudomonadati</taxon>
        <taxon>Thermodesulfobacteriota</taxon>
        <taxon>Desulfobacteria</taxon>
        <taxon>Desulfobacterales</taxon>
        <taxon>Desulfococcaceae</taxon>
        <taxon>Desulfonema</taxon>
    </lineage>
</organism>
<sequence>MFKKLTFTLVVFFISFLNVHAQIPIPARIGGTLTVNGSVITAENMEGYIIKVSRLDGTFFVPQAETDQLNSSGLYIIDIPIFEQGVQDGGANPGDSAVIHVYKDDLELEVMSPPQGIIIVGESNDIKEYDLEVKIDTPAVKADAGPDQTVSSGDLVTLDASGSSAQTYKWEQLEGITIELSDDSSVKPTFTAPVLNSSDPITLIFKLIVTQADTSKSDTVNIIVNPPLQNQKPSADAGDSRTAYSGEIVRLDGSGSWDKEGPVTYQWEQTGGAFAALSDSAVINPEFTAPAYNPDLDMALVFKLIVTDSSGLTDSDLVTITILPSLQNLPPVANAGIDQTVSAGDRVQLDGSNSTDPDNGQGNGIYSYLWQQIGTGTRVTLSNNKSSQPVFTAPDVDSKGESLIFELKVSDKAGLEDTDTVTINVVSENQPPAANAGSDQSVNTGDIVELDGSASSDPDPGDTITYKWEQRNGIPVILSDYTISKPVFTAPYPGNKGGAIGFELIVEDQWGLRHTDRVYINIITDTQPPTADAGPDQTVRTGEKVVLDGSNSTNPENNILLWAQKAGDTPVTLSDAKSVRPEFTAPDVGVDGAVIVFELTVVDNNGLQNTDQVVIKILFTGSYPVADAGNKESVENKTVDEGTVGILDGSDSYSPYGIVDYSWQQISGPVVEISNPNAEKTTFFVPGVDNDNVQLVFELTVRDNNGLSDTDQVTLYIHDFGEGPGADDSSCFINTMLK</sequence>
<keyword evidence="4" id="KW-1185">Reference proteome</keyword>
<evidence type="ECO:0000313" key="3">
    <source>
        <dbReference type="EMBL" id="QTA79933.1"/>
    </source>
</evidence>
<evidence type="ECO:0000313" key="4">
    <source>
        <dbReference type="Proteomes" id="UP000663720"/>
    </source>
</evidence>
<dbReference type="InterPro" id="IPR035986">
    <property type="entry name" value="PKD_dom_sf"/>
</dbReference>
<dbReference type="PANTHER" id="PTHR46182">
    <property type="entry name" value="FI19480P1"/>
    <property type="match status" value="1"/>
</dbReference>
<reference evidence="3" key="1">
    <citation type="journal article" date="2021" name="Microb. Physiol.">
        <title>Proteogenomic Insights into the Physiology of Marine, Sulfate-Reducing, Filamentous Desulfonema limicola and Desulfonema magnum.</title>
        <authorList>
            <person name="Schnaars V."/>
            <person name="Wohlbrand L."/>
            <person name="Scheve S."/>
            <person name="Hinrichs C."/>
            <person name="Reinhardt R."/>
            <person name="Rabus R."/>
        </authorList>
    </citation>
    <scope>NUCLEOTIDE SEQUENCE</scope>
    <source>
        <strain evidence="3">5ac10</strain>
    </source>
</reference>
<name>A0A975GG67_9BACT</name>
<feature type="signal peptide" evidence="2">
    <location>
        <begin position="1"/>
        <end position="21"/>
    </location>
</feature>
<feature type="chain" id="PRO_5037539151" evidence="2">
    <location>
        <begin position="22"/>
        <end position="738"/>
    </location>
</feature>